<reference evidence="5" key="1">
    <citation type="submission" date="2025-08" db="UniProtKB">
        <authorList>
            <consortium name="RefSeq"/>
        </authorList>
    </citation>
    <scope>IDENTIFICATION</scope>
    <source>
        <tissue evidence="5">Seedling</tissue>
    </source>
</reference>
<dbReference type="Pfam" id="PF13960">
    <property type="entry name" value="DUF4218"/>
    <property type="match status" value="1"/>
</dbReference>
<dbReference type="Pfam" id="PF02992">
    <property type="entry name" value="Transposase_21"/>
    <property type="match status" value="1"/>
</dbReference>
<feature type="region of interest" description="Disordered" evidence="1">
    <location>
        <begin position="1"/>
        <end position="20"/>
    </location>
</feature>
<evidence type="ECO:0000259" key="3">
    <source>
        <dbReference type="Pfam" id="PF13960"/>
    </source>
</evidence>
<accession>A0ABM3ZWQ0</accession>
<dbReference type="InterPro" id="IPR004242">
    <property type="entry name" value="Transposase_21"/>
</dbReference>
<feature type="compositionally biased region" description="Acidic residues" evidence="1">
    <location>
        <begin position="942"/>
        <end position="999"/>
    </location>
</feature>
<dbReference type="InterPro" id="IPR025312">
    <property type="entry name" value="DUF4216"/>
</dbReference>
<proteinExistence type="predicted"/>
<protein>
    <submittedName>
        <fullName evidence="5">Uncharacterized protein LOC107404115</fullName>
    </submittedName>
</protein>
<dbReference type="InterPro" id="IPR025452">
    <property type="entry name" value="DUF4218"/>
</dbReference>
<evidence type="ECO:0000259" key="2">
    <source>
        <dbReference type="Pfam" id="PF13952"/>
    </source>
</evidence>
<evidence type="ECO:0000256" key="1">
    <source>
        <dbReference type="SAM" id="MobiDB-lite"/>
    </source>
</evidence>
<dbReference type="Pfam" id="PF13952">
    <property type="entry name" value="DUF4216"/>
    <property type="match status" value="1"/>
</dbReference>
<feature type="domain" description="DUF4216" evidence="2">
    <location>
        <begin position="813"/>
        <end position="883"/>
    </location>
</feature>
<dbReference type="PANTHER" id="PTHR48258:SF6">
    <property type="entry name" value="LEUCINE-RICH REPEAT DOMAIN, L DOMAIN-CONTAINING PROTEIN"/>
    <property type="match status" value="1"/>
</dbReference>
<feature type="domain" description="DUF4218" evidence="3">
    <location>
        <begin position="564"/>
        <end position="666"/>
    </location>
</feature>
<feature type="region of interest" description="Disordered" evidence="1">
    <location>
        <begin position="938"/>
        <end position="999"/>
    </location>
</feature>
<sequence length="999" mass="115751">MGFEEDDEAVEHDREEDDNDDMMVALQDAAGDMDIDVDAYEGHIGDQDHRNKEFSGLFAEVESELYPGCTKFSALTFWVRLMHIKALNHWSNKSFSMLLELLKEALPEGTKLPKSYYKAKCTLHALGLGYETIHACKWDCALFWKESTELDKCPICAELRYKFQGTEGKRIPQKVLRYFPLTPRLQRLFTSHHTTIDMRWHKEKRPNTNGVLRHPTDGEAWKHFDEQYPIFAMDPRNVRLGAATDGFNLFSNMSTSYSMWPVMLVSYNLPPWKFMKETFSMMSLLIPGPTAPGKDIDVYLRPMIDELKDLWTNGVTTYDISKKERFTMHAAVLWTIHDFPAYGTLSGWSTKGYKACSTCNEDTFSQALRSKICYMGHRRYLSINHAWRNNRQYDGKPERRLAPRQFSGAEILQQLDRTIESRPRKHPNNVDKKRKRAAFGTMLDIKGKSKDTDKARMDLKDLKIRKELHLQETGDKVLKLLACFSLTRDEKHEFYKFLKSVIFPDGYAANISKNVNIKDGKISGLKTHDCHVLLQQLFPVGIRPYIKKEVCGTIIEMCMFFQKLCARTLSVSDLDMLQEGIILTLCKLERIFLPGFFDIMVHLAVHLPYEAKMAGPVHTRWMYPFERNKAHTEGSIAEDYVVNEALTYCSMYLHGIDTRFNRPERNKDGENQIASTLSVFTQPVNLLEKPQFVELKDDDSKKAHCEHTKLLQNKGITSILQVQEKEFAQWFEQRIKYFSRCKYPMVIDELYSLACGPDYGIRSYSGCVVNGVRYGTKVRDDRRVTQNCGIWVVGDHDGESCDFYGVIEDILVLDYRSKHSVVLFRCAWFDTNVKKKKMITKFQITSINVTSYWYKNDPFVLASQAKQVFYVDDYKMGQHWKVVRKVHHRHLWDFLDRLDEADDHGDSFEVYELDAYEENDSMDIQNLFESIDIERLNHSEAESGDFEDANSGAESEDYEDVDSGIENEDNGEYNEETDNDNEDELLSNGETGEDTDSFA</sequence>
<keyword evidence="4" id="KW-1185">Reference proteome</keyword>
<dbReference type="RefSeq" id="XP_060668915.1">
    <property type="nucleotide sequence ID" value="XM_060812932.1"/>
</dbReference>
<gene>
    <name evidence="5" type="primary">LOC107404115</name>
</gene>
<evidence type="ECO:0000313" key="4">
    <source>
        <dbReference type="Proteomes" id="UP001652623"/>
    </source>
</evidence>
<organism evidence="4 5">
    <name type="scientific">Ziziphus jujuba</name>
    <name type="common">Chinese jujube</name>
    <name type="synonym">Ziziphus sativa</name>
    <dbReference type="NCBI Taxonomy" id="326968"/>
    <lineage>
        <taxon>Eukaryota</taxon>
        <taxon>Viridiplantae</taxon>
        <taxon>Streptophyta</taxon>
        <taxon>Embryophyta</taxon>
        <taxon>Tracheophyta</taxon>
        <taxon>Spermatophyta</taxon>
        <taxon>Magnoliopsida</taxon>
        <taxon>eudicotyledons</taxon>
        <taxon>Gunneridae</taxon>
        <taxon>Pentapetalae</taxon>
        <taxon>rosids</taxon>
        <taxon>fabids</taxon>
        <taxon>Rosales</taxon>
        <taxon>Rhamnaceae</taxon>
        <taxon>Paliureae</taxon>
        <taxon>Ziziphus</taxon>
    </lineage>
</organism>
<dbReference type="PANTHER" id="PTHR48258">
    <property type="entry name" value="DUF4218 DOMAIN-CONTAINING PROTEIN-RELATED"/>
    <property type="match status" value="1"/>
</dbReference>
<dbReference type="Proteomes" id="UP001652623">
    <property type="component" value="Chromosome 11"/>
</dbReference>
<evidence type="ECO:0000313" key="5">
    <source>
        <dbReference type="RefSeq" id="XP_060668915.1"/>
    </source>
</evidence>
<name>A0ABM3ZWQ0_ZIZJJ</name>
<dbReference type="GeneID" id="107404115"/>